<accession>A0A3R7NMH4</accession>
<dbReference type="Proteomes" id="UP000283509">
    <property type="component" value="Unassembled WGS sequence"/>
</dbReference>
<sequence>MLCGLKLGRIPSLHTVYTPPYPHTNCVVVSTYLFVVTAVFSNHLIGVAVFLLPSLPPPPPPPPLPLPPPLFLNVSPLLFFHLPLSLYSLLLAFSLTLLFSHLSSTPSANPPPPHLPTPPPSHFNYVSFSSSSSFRHSPPHNLPLSLLSTPLSPFIPPSLLFSVPIATLSFFSSLFPSHYHPLILPSPPPPVVHLVFHYSLSFPNSPLILLNLIKIFSTRLPPCLSLLHFFLFFPRIARYSLHRPVLLRSPGRSLLLCLFHSSSLLSPSSPLTSLSILSFHLFSAHPKISLSPSLNLSFLSQSTPISTNPSACSFPRHAPFSPFSISRTPRAYLSPFPTSLLFSLSLSIYLMLSSYLSSVLISDFPIPLFISHHSESPVSPSLPSQSSDLLSLDYHPYFFLTEANPSSFDLYHL</sequence>
<reference evidence="2 3" key="1">
    <citation type="submission" date="2018-04" db="EMBL/GenBank/DDBJ databases">
        <authorList>
            <person name="Zhang X."/>
            <person name="Yuan J."/>
            <person name="Li F."/>
            <person name="Xiang J."/>
        </authorList>
    </citation>
    <scope>NUCLEOTIDE SEQUENCE [LARGE SCALE GENOMIC DNA]</scope>
    <source>
        <tissue evidence="2">Muscle</tissue>
    </source>
</reference>
<gene>
    <name evidence="2" type="ORF">C7M84_020154</name>
</gene>
<feature type="transmembrane region" description="Helical" evidence="1">
    <location>
        <begin position="32"/>
        <end position="55"/>
    </location>
</feature>
<comment type="caution">
    <text evidence="2">The sequence shown here is derived from an EMBL/GenBank/DDBJ whole genome shotgun (WGS) entry which is preliminary data.</text>
</comment>
<keyword evidence="1" id="KW-0812">Transmembrane</keyword>
<dbReference type="EMBL" id="QCYY01003863">
    <property type="protein sequence ID" value="ROT62029.1"/>
    <property type="molecule type" value="Genomic_DNA"/>
</dbReference>
<organism evidence="2 3">
    <name type="scientific">Penaeus vannamei</name>
    <name type="common">Whiteleg shrimp</name>
    <name type="synonym">Litopenaeus vannamei</name>
    <dbReference type="NCBI Taxonomy" id="6689"/>
    <lineage>
        <taxon>Eukaryota</taxon>
        <taxon>Metazoa</taxon>
        <taxon>Ecdysozoa</taxon>
        <taxon>Arthropoda</taxon>
        <taxon>Crustacea</taxon>
        <taxon>Multicrustacea</taxon>
        <taxon>Malacostraca</taxon>
        <taxon>Eumalacostraca</taxon>
        <taxon>Eucarida</taxon>
        <taxon>Decapoda</taxon>
        <taxon>Dendrobranchiata</taxon>
        <taxon>Penaeoidea</taxon>
        <taxon>Penaeidae</taxon>
        <taxon>Penaeus</taxon>
    </lineage>
</organism>
<keyword evidence="3" id="KW-1185">Reference proteome</keyword>
<dbReference type="AlphaFoldDB" id="A0A3R7NMH4"/>
<proteinExistence type="predicted"/>
<evidence type="ECO:0000313" key="2">
    <source>
        <dbReference type="EMBL" id="ROT62029.1"/>
    </source>
</evidence>
<evidence type="ECO:0000256" key="1">
    <source>
        <dbReference type="SAM" id="Phobius"/>
    </source>
</evidence>
<feature type="transmembrane region" description="Helical" evidence="1">
    <location>
        <begin position="340"/>
        <end position="361"/>
    </location>
</feature>
<keyword evidence="1" id="KW-0472">Membrane</keyword>
<feature type="transmembrane region" description="Helical" evidence="1">
    <location>
        <begin position="75"/>
        <end position="99"/>
    </location>
</feature>
<keyword evidence="1" id="KW-1133">Transmembrane helix</keyword>
<protein>
    <submittedName>
        <fullName evidence="2">Uncharacterized protein</fullName>
    </submittedName>
</protein>
<reference evidence="2 3" key="2">
    <citation type="submission" date="2019-01" db="EMBL/GenBank/DDBJ databases">
        <title>The decoding of complex shrimp genome reveals the adaptation for benthos swimmer, frequently molting mechanism and breeding impact on genome.</title>
        <authorList>
            <person name="Sun Y."/>
            <person name="Gao Y."/>
            <person name="Yu Y."/>
        </authorList>
    </citation>
    <scope>NUCLEOTIDE SEQUENCE [LARGE SCALE GENOMIC DNA]</scope>
    <source>
        <tissue evidence="2">Muscle</tissue>
    </source>
</reference>
<name>A0A3R7NMH4_PENVA</name>
<evidence type="ECO:0000313" key="3">
    <source>
        <dbReference type="Proteomes" id="UP000283509"/>
    </source>
</evidence>